<evidence type="ECO:0000256" key="6">
    <source>
        <dbReference type="ARBA" id="ARBA00023180"/>
    </source>
</evidence>
<dbReference type="CDD" id="cd17323">
    <property type="entry name" value="MFS_Tpo1_MDR_like"/>
    <property type="match status" value="1"/>
</dbReference>
<evidence type="ECO:0000256" key="3">
    <source>
        <dbReference type="ARBA" id="ARBA00022692"/>
    </source>
</evidence>
<keyword evidence="11" id="KW-1185">Reference proteome</keyword>
<feature type="transmembrane region" description="Helical" evidence="8">
    <location>
        <begin position="382"/>
        <end position="401"/>
    </location>
</feature>
<feature type="transmembrane region" description="Helical" evidence="8">
    <location>
        <begin position="555"/>
        <end position="575"/>
    </location>
</feature>
<evidence type="ECO:0000256" key="8">
    <source>
        <dbReference type="SAM" id="Phobius"/>
    </source>
</evidence>
<dbReference type="GO" id="GO:0022857">
    <property type="term" value="F:transmembrane transporter activity"/>
    <property type="evidence" value="ECO:0007669"/>
    <property type="project" value="InterPro"/>
</dbReference>
<dbReference type="PANTHER" id="PTHR23502:SF31">
    <property type="entry name" value="POLYAMINE TRANSPORTER 1"/>
    <property type="match status" value="1"/>
</dbReference>
<dbReference type="PROSITE" id="PS50850">
    <property type="entry name" value="MFS"/>
    <property type="match status" value="1"/>
</dbReference>
<keyword evidence="3 8" id="KW-0812">Transmembrane</keyword>
<dbReference type="InterPro" id="IPR020846">
    <property type="entry name" value="MFS_dom"/>
</dbReference>
<dbReference type="Pfam" id="PF07690">
    <property type="entry name" value="MFS_1"/>
    <property type="match status" value="1"/>
</dbReference>
<reference evidence="10" key="1">
    <citation type="submission" date="2020-03" db="EMBL/GenBank/DDBJ databases">
        <title>Draft Genome Sequence of Cylindrodendrum hubeiense.</title>
        <authorList>
            <person name="Buettner E."/>
            <person name="Kellner H."/>
        </authorList>
    </citation>
    <scope>NUCLEOTIDE SEQUENCE</scope>
    <source>
        <strain evidence="10">IHI 201604</strain>
    </source>
</reference>
<proteinExistence type="predicted"/>
<protein>
    <recommendedName>
        <fullName evidence="9">Major facilitator superfamily (MFS) profile domain-containing protein</fullName>
    </recommendedName>
</protein>
<evidence type="ECO:0000256" key="1">
    <source>
        <dbReference type="ARBA" id="ARBA00004141"/>
    </source>
</evidence>
<evidence type="ECO:0000256" key="2">
    <source>
        <dbReference type="ARBA" id="ARBA00022448"/>
    </source>
</evidence>
<organism evidence="10 11">
    <name type="scientific">Cylindrodendrum hubeiense</name>
    <dbReference type="NCBI Taxonomy" id="595255"/>
    <lineage>
        <taxon>Eukaryota</taxon>
        <taxon>Fungi</taxon>
        <taxon>Dikarya</taxon>
        <taxon>Ascomycota</taxon>
        <taxon>Pezizomycotina</taxon>
        <taxon>Sordariomycetes</taxon>
        <taxon>Hypocreomycetidae</taxon>
        <taxon>Hypocreales</taxon>
        <taxon>Nectriaceae</taxon>
        <taxon>Cylindrodendrum</taxon>
    </lineage>
</organism>
<feature type="transmembrane region" description="Helical" evidence="8">
    <location>
        <begin position="218"/>
        <end position="236"/>
    </location>
</feature>
<feature type="transmembrane region" description="Helical" evidence="8">
    <location>
        <begin position="275"/>
        <end position="297"/>
    </location>
</feature>
<evidence type="ECO:0000259" key="9">
    <source>
        <dbReference type="PROSITE" id="PS50850"/>
    </source>
</evidence>
<evidence type="ECO:0000256" key="5">
    <source>
        <dbReference type="ARBA" id="ARBA00023136"/>
    </source>
</evidence>
<feature type="transmembrane region" description="Helical" evidence="8">
    <location>
        <begin position="242"/>
        <end position="263"/>
    </location>
</feature>
<dbReference type="Gene3D" id="1.20.1250.20">
    <property type="entry name" value="MFS general substrate transporter like domains"/>
    <property type="match status" value="1"/>
</dbReference>
<dbReference type="AlphaFoldDB" id="A0A9P5GVW8"/>
<feature type="region of interest" description="Disordered" evidence="7">
    <location>
        <begin position="1027"/>
        <end position="1057"/>
    </location>
</feature>
<keyword evidence="6" id="KW-0325">Glycoprotein</keyword>
<feature type="transmembrane region" description="Helical" evidence="8">
    <location>
        <begin position="461"/>
        <end position="483"/>
    </location>
</feature>
<feature type="transmembrane region" description="Helical" evidence="8">
    <location>
        <begin position="518"/>
        <end position="543"/>
    </location>
</feature>
<dbReference type="SUPFAM" id="SSF103473">
    <property type="entry name" value="MFS general substrate transporter"/>
    <property type="match status" value="1"/>
</dbReference>
<feature type="transmembrane region" description="Helical" evidence="8">
    <location>
        <begin position="186"/>
        <end position="206"/>
    </location>
</feature>
<dbReference type="Proteomes" id="UP000722485">
    <property type="component" value="Unassembled WGS sequence"/>
</dbReference>
<feature type="compositionally biased region" description="Acidic residues" evidence="7">
    <location>
        <begin position="1047"/>
        <end position="1057"/>
    </location>
</feature>
<evidence type="ECO:0000313" key="11">
    <source>
        <dbReference type="Proteomes" id="UP000722485"/>
    </source>
</evidence>
<dbReference type="OrthoDB" id="9986881at2759"/>
<comment type="caution">
    <text evidence="10">The sequence shown here is derived from an EMBL/GenBank/DDBJ whole genome shotgun (WGS) entry which is preliminary data.</text>
</comment>
<accession>A0A9P5GVW8</accession>
<sequence length="1057" mass="115815">MGVDIVDQELIDAERDASSQQYQQRASHEIERVLSTSTVSSDSSTSSARRRSNANNLNNNLSRISTQNDLERHPTELSRIATHRSQHNATVGGGLRSRTTSRASRRPLPAFGAGKPFPPPLPEQEEYVVEFDGPTDPMHSQNWPLKKKLITAAVLGYTTMTASFTSSIFSTATAAVAAQYSVSGEVGLLGTALYVLGFAFGPSLWAPLSELRGRRFPIVISMFGFSVFSIACATGKDIQTILICRFFSGFFGACPLAVVAAVFSDMFDNRTRGTAITLFSMAVFTGPLLAPFIGGFIVTSSLGWRWTEYLPSIMGFVAFILDVIFLEETYPPVILIEKAAELRRRTKNWGIHAKQEEIEVDFKELVQKNFSRPLRLLFTEPIILLLSIYMSFIYGLLYLFLTAYPLVFVGVHGFTLGKSGLTFFGMIIGQLLAGVSVILQQPWYLRKLAANNGIPVPEWRLPNVMAGGVSFAIGIFWFGWTGYTDDIHWIVPAISGLCTGFGLMSIFLQALNYLVDAYLMFAASAIAGNTFLRSLCGAAFPLFARQMFDGMGIQWAGTLLGCVALVLAPIPFIFYKYGAKIRQRSAYAPTAPPAGLARAPSTSGDDEKEDSNDTALAAVVARRDSLANEPKESAASWGLALVLGGLLPQAHGQRTERCFACVPERVRDEVAVGFDLGQSYGTSVAYFHNGSVVDLAKVPASDEYRELMKLAAESAPIPRSPDERRRRRCTQWVTQFLRMIGFHISPPDPSNDAMLLVEVISNLKEESEAALGMPIAQVSVTAPWLSKWQNEYPDTHPVNEALLLAGLTPFSMDPKEPVYITETQAILAANGYQLCEPFGSYGHGGQDETSMMQNQAVFLVSYTNDTVYMGVQSAECFYNKPKAEGIRGSMTRSGGLPNKYKPYAKHWLKAKKAIRERARQDLGWYKEQISESHPTGIILLAGEGGDLPALQNPGQEIVSGIPHNRVFDFTTARRAGMALRYSFSNFEVLQPENTTFAAARGAAMWSRLRLEAGHYCLASECGRGDQPFSPLDGTGEGSCAPTSGTGIEEEEGMWPDI</sequence>
<feature type="transmembrane region" description="Helical" evidence="8">
    <location>
        <begin position="154"/>
        <end position="180"/>
    </location>
</feature>
<feature type="region of interest" description="Disordered" evidence="7">
    <location>
        <begin position="34"/>
        <end position="72"/>
    </location>
</feature>
<name>A0A9P5GVW8_9HYPO</name>
<dbReference type="InterPro" id="IPR011701">
    <property type="entry name" value="MFS"/>
</dbReference>
<feature type="transmembrane region" description="Helical" evidence="8">
    <location>
        <begin position="489"/>
        <end position="511"/>
    </location>
</feature>
<feature type="compositionally biased region" description="Low complexity" evidence="7">
    <location>
        <begin position="34"/>
        <end position="63"/>
    </location>
</feature>
<feature type="transmembrane region" description="Helical" evidence="8">
    <location>
        <begin position="309"/>
        <end position="326"/>
    </location>
</feature>
<dbReference type="FunFam" id="1.20.1250.20:FF:000011">
    <property type="entry name" value="MFS multidrug transporter, putative"/>
    <property type="match status" value="1"/>
</dbReference>
<dbReference type="EMBL" id="JAANBB010000536">
    <property type="protein sequence ID" value="KAF7540112.1"/>
    <property type="molecule type" value="Genomic_DNA"/>
</dbReference>
<evidence type="ECO:0000256" key="7">
    <source>
        <dbReference type="SAM" id="MobiDB-lite"/>
    </source>
</evidence>
<evidence type="ECO:0000313" key="10">
    <source>
        <dbReference type="EMBL" id="KAF7540112.1"/>
    </source>
</evidence>
<keyword evidence="5 8" id="KW-0472">Membrane</keyword>
<keyword evidence="2" id="KW-0813">Transport</keyword>
<dbReference type="InterPro" id="IPR036259">
    <property type="entry name" value="MFS_trans_sf"/>
</dbReference>
<dbReference type="PANTHER" id="PTHR23502">
    <property type="entry name" value="MAJOR FACILITATOR SUPERFAMILY"/>
    <property type="match status" value="1"/>
</dbReference>
<evidence type="ECO:0000256" key="4">
    <source>
        <dbReference type="ARBA" id="ARBA00022989"/>
    </source>
</evidence>
<feature type="region of interest" description="Disordered" evidence="7">
    <location>
        <begin position="84"/>
        <end position="119"/>
    </location>
</feature>
<dbReference type="GO" id="GO:0005886">
    <property type="term" value="C:plasma membrane"/>
    <property type="evidence" value="ECO:0007669"/>
    <property type="project" value="TreeGrafter"/>
</dbReference>
<feature type="transmembrane region" description="Helical" evidence="8">
    <location>
        <begin position="421"/>
        <end position="440"/>
    </location>
</feature>
<feature type="compositionally biased region" description="Low complexity" evidence="7">
    <location>
        <begin position="96"/>
        <end position="115"/>
    </location>
</feature>
<keyword evidence="4 8" id="KW-1133">Transmembrane helix</keyword>
<gene>
    <name evidence="10" type="ORF">G7Z17_g12274</name>
</gene>
<feature type="domain" description="Major facilitator superfamily (MFS) profile" evidence="9">
    <location>
        <begin position="151"/>
        <end position="579"/>
    </location>
</feature>
<feature type="region of interest" description="Disordered" evidence="7">
    <location>
        <begin position="590"/>
        <end position="613"/>
    </location>
</feature>
<comment type="subcellular location">
    <subcellularLocation>
        <location evidence="1">Membrane</location>
        <topology evidence="1">Multi-pass membrane protein</topology>
    </subcellularLocation>
</comment>